<dbReference type="GO" id="GO:0005886">
    <property type="term" value="C:plasma membrane"/>
    <property type="evidence" value="ECO:0007669"/>
    <property type="project" value="TreeGrafter"/>
</dbReference>
<dbReference type="InterPro" id="IPR029787">
    <property type="entry name" value="Nucleotide_cyclase"/>
</dbReference>
<dbReference type="EMBL" id="JWJD01000003">
    <property type="protein sequence ID" value="KIH76508.1"/>
    <property type="molecule type" value="Genomic_DNA"/>
</dbReference>
<dbReference type="NCBIfam" id="TIGR00254">
    <property type="entry name" value="GGDEF"/>
    <property type="match status" value="1"/>
</dbReference>
<accession>A0A0C2ED31</accession>
<dbReference type="PANTHER" id="PTHR45138">
    <property type="entry name" value="REGULATORY COMPONENTS OF SENSORY TRANSDUCTION SYSTEM"/>
    <property type="match status" value="1"/>
</dbReference>
<name>A0A0C2ED31_9BACT</name>
<protein>
    <recommendedName>
        <fullName evidence="1">diguanylate cyclase</fullName>
        <ecNumber evidence="1">2.7.7.65</ecNumber>
    </recommendedName>
</protein>
<dbReference type="GO" id="GO:1902201">
    <property type="term" value="P:negative regulation of bacterial-type flagellum-dependent cell motility"/>
    <property type="evidence" value="ECO:0007669"/>
    <property type="project" value="TreeGrafter"/>
</dbReference>
<dbReference type="GO" id="GO:0043709">
    <property type="term" value="P:cell adhesion involved in single-species biofilm formation"/>
    <property type="evidence" value="ECO:0007669"/>
    <property type="project" value="TreeGrafter"/>
</dbReference>
<evidence type="ECO:0000259" key="3">
    <source>
        <dbReference type="PROSITE" id="PS50887"/>
    </source>
</evidence>
<reference evidence="4 5" key="1">
    <citation type="submission" date="2014-12" db="EMBL/GenBank/DDBJ databases">
        <title>Genomes of Geoalkalibacter ferrihydriticus and Geoalkalibacter subterraneus, two haloalkaliphilic metal-reducing members of the Geobacteraceae.</title>
        <authorList>
            <person name="Badalamenti J.P."/>
            <person name="Torres C.I."/>
            <person name="Krajmalnik-Brown R."/>
            <person name="Bond D.R."/>
        </authorList>
    </citation>
    <scope>NUCLEOTIDE SEQUENCE [LARGE SCALE GENOMIC DNA]</scope>
    <source>
        <strain evidence="4 5">DSM 17813</strain>
    </source>
</reference>
<dbReference type="InterPro" id="IPR000160">
    <property type="entry name" value="GGDEF_dom"/>
</dbReference>
<dbReference type="EC" id="2.7.7.65" evidence="1"/>
<dbReference type="GO" id="GO:0052621">
    <property type="term" value="F:diguanylate cyclase activity"/>
    <property type="evidence" value="ECO:0007669"/>
    <property type="project" value="UniProtKB-EC"/>
</dbReference>
<comment type="caution">
    <text evidence="4">The sequence shown here is derived from an EMBL/GenBank/DDBJ whole genome shotgun (WGS) entry which is preliminary data.</text>
</comment>
<organism evidence="4 5">
    <name type="scientific">Geoalkalibacter ferrihydriticus DSM 17813</name>
    <dbReference type="NCBI Taxonomy" id="1121915"/>
    <lineage>
        <taxon>Bacteria</taxon>
        <taxon>Pseudomonadati</taxon>
        <taxon>Thermodesulfobacteriota</taxon>
        <taxon>Desulfuromonadia</taxon>
        <taxon>Desulfuromonadales</taxon>
        <taxon>Geoalkalibacteraceae</taxon>
        <taxon>Geoalkalibacter</taxon>
    </lineage>
</organism>
<dbReference type="RefSeq" id="WP_040099102.1">
    <property type="nucleotide sequence ID" value="NZ_JWJD01000003.1"/>
</dbReference>
<dbReference type="InterPro" id="IPR050469">
    <property type="entry name" value="Diguanylate_Cyclase"/>
</dbReference>
<dbReference type="AlphaFoldDB" id="A0A0C2ED31"/>
<dbReference type="Gene3D" id="3.30.70.270">
    <property type="match status" value="1"/>
</dbReference>
<evidence type="ECO:0000256" key="1">
    <source>
        <dbReference type="ARBA" id="ARBA00012528"/>
    </source>
</evidence>
<sequence>MRRTDVAARLGGDEFGILMPDTVAEQARVSLERIAATLAAEVCDRWAVGVTIGAVTFTEPPEDVDFAVREADALMYRGKAQGRGSIVLATWPESGVDIKEPPGQPPEASTT</sequence>
<gene>
    <name evidence="4" type="ORF">GFER_10000</name>
</gene>
<dbReference type="InterPro" id="IPR043128">
    <property type="entry name" value="Rev_trsase/Diguanyl_cyclase"/>
</dbReference>
<dbReference type="SUPFAM" id="SSF55073">
    <property type="entry name" value="Nucleotide cyclase"/>
    <property type="match status" value="1"/>
</dbReference>
<dbReference type="Proteomes" id="UP000035068">
    <property type="component" value="Unassembled WGS sequence"/>
</dbReference>
<proteinExistence type="predicted"/>
<dbReference type="PROSITE" id="PS50887">
    <property type="entry name" value="GGDEF"/>
    <property type="match status" value="1"/>
</dbReference>
<feature type="domain" description="GGDEF" evidence="3">
    <location>
        <begin position="1"/>
        <end position="91"/>
    </location>
</feature>
<dbReference type="Pfam" id="PF00990">
    <property type="entry name" value="GGDEF"/>
    <property type="match status" value="1"/>
</dbReference>
<dbReference type="PANTHER" id="PTHR45138:SF9">
    <property type="entry name" value="DIGUANYLATE CYCLASE DGCM-RELATED"/>
    <property type="match status" value="1"/>
</dbReference>
<comment type="catalytic activity">
    <reaction evidence="2">
        <text>2 GTP = 3',3'-c-di-GMP + 2 diphosphate</text>
        <dbReference type="Rhea" id="RHEA:24898"/>
        <dbReference type="ChEBI" id="CHEBI:33019"/>
        <dbReference type="ChEBI" id="CHEBI:37565"/>
        <dbReference type="ChEBI" id="CHEBI:58805"/>
        <dbReference type="EC" id="2.7.7.65"/>
    </reaction>
</comment>
<evidence type="ECO:0000313" key="4">
    <source>
        <dbReference type="EMBL" id="KIH76508.1"/>
    </source>
</evidence>
<keyword evidence="5" id="KW-1185">Reference proteome</keyword>
<evidence type="ECO:0000256" key="2">
    <source>
        <dbReference type="ARBA" id="ARBA00034247"/>
    </source>
</evidence>
<dbReference type="CDD" id="cd01949">
    <property type="entry name" value="GGDEF"/>
    <property type="match status" value="1"/>
</dbReference>
<evidence type="ECO:0000313" key="5">
    <source>
        <dbReference type="Proteomes" id="UP000035068"/>
    </source>
</evidence>